<dbReference type="EMBL" id="JALJEJ010000004">
    <property type="protein sequence ID" value="MCJ8210212.1"/>
    <property type="molecule type" value="Genomic_DNA"/>
</dbReference>
<name>A0A9X2BBU4_9SPHI</name>
<keyword evidence="2" id="KW-1185">Reference proteome</keyword>
<evidence type="ECO:0000313" key="2">
    <source>
        <dbReference type="Proteomes" id="UP001139450"/>
    </source>
</evidence>
<reference evidence="1" key="1">
    <citation type="submission" date="2022-04" db="EMBL/GenBank/DDBJ databases">
        <title>Mucilaginibacter sp. RS28 isolated from freshwater.</title>
        <authorList>
            <person name="Ko S.-R."/>
        </authorList>
    </citation>
    <scope>NUCLEOTIDE SEQUENCE</scope>
    <source>
        <strain evidence="1">RS28</strain>
    </source>
</reference>
<organism evidence="1 2">
    <name type="scientific">Mucilaginibacter straminoryzae</name>
    <dbReference type="NCBI Taxonomy" id="2932774"/>
    <lineage>
        <taxon>Bacteria</taxon>
        <taxon>Pseudomonadati</taxon>
        <taxon>Bacteroidota</taxon>
        <taxon>Sphingobacteriia</taxon>
        <taxon>Sphingobacteriales</taxon>
        <taxon>Sphingobacteriaceae</taxon>
        <taxon>Mucilaginibacter</taxon>
    </lineage>
</organism>
<proteinExistence type="predicted"/>
<gene>
    <name evidence="1" type="ORF">MUY27_10860</name>
</gene>
<evidence type="ECO:0000313" key="1">
    <source>
        <dbReference type="EMBL" id="MCJ8210212.1"/>
    </source>
</evidence>
<comment type="caution">
    <text evidence="1">The sequence shown here is derived from an EMBL/GenBank/DDBJ whole genome shotgun (WGS) entry which is preliminary data.</text>
</comment>
<protein>
    <submittedName>
        <fullName evidence="1">Uncharacterized protein</fullName>
    </submittedName>
</protein>
<dbReference type="AlphaFoldDB" id="A0A9X2BBU4"/>
<sequence>MNSFEELEVWKVARLFRNNVYLTASKFYHRRKVPIDRSVNPFFQKHYS</sequence>
<accession>A0A9X2BBU4</accession>
<dbReference type="RefSeq" id="WP_245130049.1">
    <property type="nucleotide sequence ID" value="NZ_JALJEJ010000004.1"/>
</dbReference>
<dbReference type="Proteomes" id="UP001139450">
    <property type="component" value="Unassembled WGS sequence"/>
</dbReference>